<dbReference type="EMBL" id="AFBN01000082">
    <property type="protein sequence ID" value="EGF53425.1"/>
    <property type="molecule type" value="Genomic_DNA"/>
</dbReference>
<reference evidence="2 3" key="1">
    <citation type="submission" date="2011-02" db="EMBL/GenBank/DDBJ databases">
        <authorList>
            <person name="Weinstock G."/>
            <person name="Sodergren E."/>
            <person name="Clifton S."/>
            <person name="Fulton L."/>
            <person name="Fulton B."/>
            <person name="Courtney L."/>
            <person name="Fronick C."/>
            <person name="Harrison M."/>
            <person name="Strong C."/>
            <person name="Farmer C."/>
            <person name="Delahaunty K."/>
            <person name="Markovic C."/>
            <person name="Hall O."/>
            <person name="Minx P."/>
            <person name="Tomlinson C."/>
            <person name="Mitreva M."/>
            <person name="Hou S."/>
            <person name="Chen J."/>
            <person name="Wollam A."/>
            <person name="Pepin K.H."/>
            <person name="Johnson M."/>
            <person name="Bhonagiri V."/>
            <person name="Zhang X."/>
            <person name="Suruliraj S."/>
            <person name="Warren W."/>
            <person name="Chinwalla A."/>
            <person name="Mardis E.R."/>
            <person name="Wilson R.K."/>
        </authorList>
    </citation>
    <scope>NUCLEOTIDE SEQUENCE [LARGE SCALE GENOMIC DNA]</scope>
    <source>
        <strain evidence="2 3">YIT 12057</strain>
    </source>
</reference>
<dbReference type="STRING" id="763034.HMPREF9446_02839"/>
<evidence type="ECO:0000313" key="2">
    <source>
        <dbReference type="EMBL" id="EGF53425.1"/>
    </source>
</evidence>
<gene>
    <name evidence="2" type="ORF">HMPREF9446_02839</name>
</gene>
<dbReference type="RefSeq" id="WP_009126078.1">
    <property type="nucleotide sequence ID" value="NZ_GL882676.1"/>
</dbReference>
<organism evidence="2 3">
    <name type="scientific">Bacteroides fluxus YIT 12057</name>
    <dbReference type="NCBI Taxonomy" id="763034"/>
    <lineage>
        <taxon>Bacteria</taxon>
        <taxon>Pseudomonadati</taxon>
        <taxon>Bacteroidota</taxon>
        <taxon>Bacteroidia</taxon>
        <taxon>Bacteroidales</taxon>
        <taxon>Bacteroidaceae</taxon>
        <taxon>Bacteroides</taxon>
    </lineage>
</organism>
<proteinExistence type="predicted"/>
<keyword evidence="3" id="KW-1185">Reference proteome</keyword>
<dbReference type="AlphaFoldDB" id="F3PVR1"/>
<dbReference type="GeneID" id="86050299"/>
<sequence>MKAIEIPHKQREHFKKSFLHNVSLMLYLDKNLNIEASMEFMKDRKWELLPLKEQRMNILHKENRSISIMFMGNIVVIAISAPSYTSFDDINNIATDITTILKSDNIKVINNIHILKENRYRLKHEQNKGKEWLIETLFSKEFAQSYPANDESLSFNTHEYMNTILLKQDQENDGIDSLTFRIMTSNYEDVNTEHWHEKIKMMNENLYDVWRWAISDNVIKMMTK</sequence>
<keyword evidence="1" id="KW-1133">Transmembrane helix</keyword>
<name>F3PVR1_9BACE</name>
<evidence type="ECO:0000256" key="1">
    <source>
        <dbReference type="SAM" id="Phobius"/>
    </source>
</evidence>
<protein>
    <submittedName>
        <fullName evidence="2">Conserved domain protein</fullName>
    </submittedName>
</protein>
<feature type="transmembrane region" description="Helical" evidence="1">
    <location>
        <begin position="65"/>
        <end position="84"/>
    </location>
</feature>
<evidence type="ECO:0000313" key="3">
    <source>
        <dbReference type="Proteomes" id="UP000003416"/>
    </source>
</evidence>
<dbReference type="HOGENOM" id="CLU_1232994_0_0_10"/>
<comment type="caution">
    <text evidence="2">The sequence shown here is derived from an EMBL/GenBank/DDBJ whole genome shotgun (WGS) entry which is preliminary data.</text>
</comment>
<keyword evidence="1" id="KW-0812">Transmembrane</keyword>
<accession>F3PVR1</accession>
<dbReference type="Proteomes" id="UP000003416">
    <property type="component" value="Unassembled WGS sequence"/>
</dbReference>
<keyword evidence="1" id="KW-0472">Membrane</keyword>